<accession>A0A316HL78</accession>
<dbReference type="SMART" id="SM00255">
    <property type="entry name" value="TIR"/>
    <property type="match status" value="1"/>
</dbReference>
<dbReference type="InterPro" id="IPR000157">
    <property type="entry name" value="TIR_dom"/>
</dbReference>
<evidence type="ECO:0000313" key="3">
    <source>
        <dbReference type="Proteomes" id="UP000246005"/>
    </source>
</evidence>
<gene>
    <name evidence="2" type="ORF">C8D88_11833</name>
</gene>
<dbReference type="SUPFAM" id="SSF52200">
    <property type="entry name" value="Toll/Interleukin receptor TIR domain"/>
    <property type="match status" value="1"/>
</dbReference>
<evidence type="ECO:0000259" key="1">
    <source>
        <dbReference type="PROSITE" id="PS50104"/>
    </source>
</evidence>
<dbReference type="Pfam" id="PF13676">
    <property type="entry name" value="TIR_2"/>
    <property type="match status" value="1"/>
</dbReference>
<protein>
    <submittedName>
        <fullName evidence="2">TIR domain-containing protein</fullName>
    </submittedName>
</protein>
<name>A0A316HL78_9PSEU</name>
<organism evidence="2 3">
    <name type="scientific">Lentzea atacamensis</name>
    <dbReference type="NCBI Taxonomy" id="531938"/>
    <lineage>
        <taxon>Bacteria</taxon>
        <taxon>Bacillati</taxon>
        <taxon>Actinomycetota</taxon>
        <taxon>Actinomycetes</taxon>
        <taxon>Pseudonocardiales</taxon>
        <taxon>Pseudonocardiaceae</taxon>
        <taxon>Lentzea</taxon>
    </lineage>
</organism>
<dbReference type="AlphaFoldDB" id="A0A316HL78"/>
<dbReference type="Gene3D" id="3.40.50.10140">
    <property type="entry name" value="Toll/interleukin-1 receptor homology (TIR) domain"/>
    <property type="match status" value="1"/>
</dbReference>
<evidence type="ECO:0000313" key="2">
    <source>
        <dbReference type="EMBL" id="PWK81265.1"/>
    </source>
</evidence>
<dbReference type="RefSeq" id="WP_109641461.1">
    <property type="nucleotide sequence ID" value="NZ_QGHB01000018.1"/>
</dbReference>
<proteinExistence type="predicted"/>
<dbReference type="PROSITE" id="PS50104">
    <property type="entry name" value="TIR"/>
    <property type="match status" value="1"/>
</dbReference>
<feature type="domain" description="TIR" evidence="1">
    <location>
        <begin position="3"/>
        <end position="134"/>
    </location>
</feature>
<dbReference type="InterPro" id="IPR035897">
    <property type="entry name" value="Toll_tir_struct_dom_sf"/>
</dbReference>
<dbReference type="EMBL" id="QGHB01000018">
    <property type="protein sequence ID" value="PWK81265.1"/>
    <property type="molecule type" value="Genomic_DNA"/>
</dbReference>
<dbReference type="GO" id="GO:0007165">
    <property type="term" value="P:signal transduction"/>
    <property type="evidence" value="ECO:0007669"/>
    <property type="project" value="InterPro"/>
</dbReference>
<reference evidence="2 3" key="1">
    <citation type="submission" date="2018-05" db="EMBL/GenBank/DDBJ databases">
        <title>Genomic Encyclopedia of Type Strains, Phase IV (KMG-IV): sequencing the most valuable type-strain genomes for metagenomic binning, comparative biology and taxonomic classification.</title>
        <authorList>
            <person name="Goeker M."/>
        </authorList>
    </citation>
    <scope>NUCLEOTIDE SEQUENCE [LARGE SCALE GENOMIC DNA]</scope>
    <source>
        <strain evidence="2 3">DSM 45480</strain>
    </source>
</reference>
<sequence>MVESYDVCLSFAGEQRPYVDDVARLLRDNGVRVFYDDFEVATLWGKDLATHLDEIYRKRSRYCVLFASADYVRKTWTHHERASALDRLLRERDDYVLPVRLDDTEIPGLRESIGHLDGRRLSPGEVVQQLLLKLGMDTRKPVHPVTVLVLAAEGPADLDRVLDGAEAAADVKIKACRREGARVLCLIEDPPSHVLERLVPAIEDAFGERTGARLLIGVHKGAVADDDWGGVDVQSTVDMTGAPSVQEVLALATNADCAVVVSQRLYDEVVRSKATYGSYVGVPLGTGTGTGTGWVRVRGYLKPPRPQATAAPAVQKNTTNNFYAPTKIKHLGDRHG</sequence>
<dbReference type="Proteomes" id="UP000246005">
    <property type="component" value="Unassembled WGS sequence"/>
</dbReference>
<comment type="caution">
    <text evidence="2">The sequence shown here is derived from an EMBL/GenBank/DDBJ whole genome shotgun (WGS) entry which is preliminary data.</text>
</comment>